<proteinExistence type="inferred from homology"/>
<keyword evidence="2" id="KW-0805">Transcription regulation</keyword>
<sequence length="299" mass="32548">MRKDLLSLPPLEPLRGFVAAARRRSITLAAADLCLTQSAISRQIQVLENALGVPLFVRKHRAIELTAAGERLLAAAVPWLGEYGEIAASLRQRAEVANSVTITASIGVTSLWLLPRLGEFQAAYPEIDVRVVAANKPVDLAQSDIDLAIRYQPEPTIGRGDRLLFRESIAPVLAPGLWQKYAATADELPTLIEYQERSLPGLEWTPWLATLDLQGRVPRRLGFNQYDQAVQAALAGHGVVLGRLPLLFQALAAGRLICWPGVSPFVSPYSYWLLRAPAARGEAVDCFAAWLESLGGASI</sequence>
<evidence type="ECO:0000256" key="3">
    <source>
        <dbReference type="ARBA" id="ARBA00023125"/>
    </source>
</evidence>
<protein>
    <recommendedName>
        <fullName evidence="5">HTH lysR-type domain-containing protein</fullName>
    </recommendedName>
</protein>
<dbReference type="InterPro" id="IPR000847">
    <property type="entry name" value="LysR_HTH_N"/>
</dbReference>
<organism evidence="6 7">
    <name type="scientific">Azonexus hydrophilus</name>
    <dbReference type="NCBI Taxonomy" id="418702"/>
    <lineage>
        <taxon>Bacteria</taxon>
        <taxon>Pseudomonadati</taxon>
        <taxon>Pseudomonadota</taxon>
        <taxon>Betaproteobacteria</taxon>
        <taxon>Rhodocyclales</taxon>
        <taxon>Azonexaceae</taxon>
        <taxon>Azonexus</taxon>
    </lineage>
</organism>
<dbReference type="FunFam" id="1.10.10.10:FF:000001">
    <property type="entry name" value="LysR family transcriptional regulator"/>
    <property type="match status" value="1"/>
</dbReference>
<dbReference type="InterPro" id="IPR036390">
    <property type="entry name" value="WH_DNA-bd_sf"/>
</dbReference>
<dbReference type="GO" id="GO:0003700">
    <property type="term" value="F:DNA-binding transcription factor activity"/>
    <property type="evidence" value="ECO:0007669"/>
    <property type="project" value="InterPro"/>
</dbReference>
<dbReference type="Pfam" id="PF03466">
    <property type="entry name" value="LysR_substrate"/>
    <property type="match status" value="1"/>
</dbReference>
<feature type="domain" description="HTH lysR-type" evidence="5">
    <location>
        <begin position="9"/>
        <end position="66"/>
    </location>
</feature>
<dbReference type="RefSeq" id="WP_076091706.1">
    <property type="nucleotide sequence ID" value="NZ_MTHD01000001.1"/>
</dbReference>
<dbReference type="SUPFAM" id="SSF46785">
    <property type="entry name" value="Winged helix' DNA-binding domain"/>
    <property type="match status" value="1"/>
</dbReference>
<accession>A0A1R1ICV6</accession>
<evidence type="ECO:0000259" key="5">
    <source>
        <dbReference type="PROSITE" id="PS50931"/>
    </source>
</evidence>
<dbReference type="GO" id="GO:0006351">
    <property type="term" value="P:DNA-templated transcription"/>
    <property type="evidence" value="ECO:0007669"/>
    <property type="project" value="TreeGrafter"/>
</dbReference>
<dbReference type="SUPFAM" id="SSF53850">
    <property type="entry name" value="Periplasmic binding protein-like II"/>
    <property type="match status" value="1"/>
</dbReference>
<dbReference type="PANTHER" id="PTHR30537:SF74">
    <property type="entry name" value="HTH-TYPE TRANSCRIPTIONAL REGULATOR TRPI"/>
    <property type="match status" value="1"/>
</dbReference>
<name>A0A1R1ICV6_9RHOO</name>
<dbReference type="Pfam" id="PF00126">
    <property type="entry name" value="HTH_1"/>
    <property type="match status" value="1"/>
</dbReference>
<dbReference type="InterPro" id="IPR036388">
    <property type="entry name" value="WH-like_DNA-bd_sf"/>
</dbReference>
<dbReference type="STRING" id="418702.BJN45_02475"/>
<evidence type="ECO:0000256" key="4">
    <source>
        <dbReference type="ARBA" id="ARBA00023163"/>
    </source>
</evidence>
<gene>
    <name evidence="6" type="ORF">BJN45_02475</name>
</gene>
<evidence type="ECO:0000256" key="1">
    <source>
        <dbReference type="ARBA" id="ARBA00009437"/>
    </source>
</evidence>
<dbReference type="AlphaFoldDB" id="A0A1R1ICV6"/>
<dbReference type="GO" id="GO:0043565">
    <property type="term" value="F:sequence-specific DNA binding"/>
    <property type="evidence" value="ECO:0007669"/>
    <property type="project" value="TreeGrafter"/>
</dbReference>
<dbReference type="InterPro" id="IPR005119">
    <property type="entry name" value="LysR_subst-bd"/>
</dbReference>
<dbReference type="Gene3D" id="3.40.190.10">
    <property type="entry name" value="Periplasmic binding protein-like II"/>
    <property type="match status" value="2"/>
</dbReference>
<dbReference type="Gene3D" id="1.10.10.10">
    <property type="entry name" value="Winged helix-like DNA-binding domain superfamily/Winged helix DNA-binding domain"/>
    <property type="match status" value="1"/>
</dbReference>
<keyword evidence="4" id="KW-0804">Transcription</keyword>
<keyword evidence="3" id="KW-0238">DNA-binding</keyword>
<dbReference type="PRINTS" id="PR00039">
    <property type="entry name" value="HTHLYSR"/>
</dbReference>
<comment type="similarity">
    <text evidence="1">Belongs to the LysR transcriptional regulatory family.</text>
</comment>
<evidence type="ECO:0000256" key="2">
    <source>
        <dbReference type="ARBA" id="ARBA00023015"/>
    </source>
</evidence>
<keyword evidence="7" id="KW-1185">Reference proteome</keyword>
<evidence type="ECO:0000313" key="7">
    <source>
        <dbReference type="Proteomes" id="UP000187526"/>
    </source>
</evidence>
<dbReference type="Proteomes" id="UP000187526">
    <property type="component" value="Unassembled WGS sequence"/>
</dbReference>
<evidence type="ECO:0000313" key="6">
    <source>
        <dbReference type="EMBL" id="OMG56502.1"/>
    </source>
</evidence>
<reference evidence="6 7" key="1">
    <citation type="submission" date="2016-10" db="EMBL/GenBank/DDBJ databases">
        <title>Alkaliphiles isolated from bioreactors.</title>
        <authorList>
            <person name="Salah Z."/>
            <person name="Rout S.P."/>
            <person name="Humphreys P.N."/>
        </authorList>
    </citation>
    <scope>NUCLEOTIDE SEQUENCE [LARGE SCALE GENOMIC DNA]</scope>
    <source>
        <strain evidence="6 7">ZS02</strain>
    </source>
</reference>
<dbReference type="EMBL" id="MTHD01000001">
    <property type="protein sequence ID" value="OMG56502.1"/>
    <property type="molecule type" value="Genomic_DNA"/>
</dbReference>
<comment type="caution">
    <text evidence="6">The sequence shown here is derived from an EMBL/GenBank/DDBJ whole genome shotgun (WGS) entry which is preliminary data.</text>
</comment>
<dbReference type="PANTHER" id="PTHR30537">
    <property type="entry name" value="HTH-TYPE TRANSCRIPTIONAL REGULATOR"/>
    <property type="match status" value="1"/>
</dbReference>
<dbReference type="InterPro" id="IPR058163">
    <property type="entry name" value="LysR-type_TF_proteobact-type"/>
</dbReference>
<dbReference type="PROSITE" id="PS50931">
    <property type="entry name" value="HTH_LYSR"/>
    <property type="match status" value="1"/>
</dbReference>